<evidence type="ECO:0000313" key="3">
    <source>
        <dbReference type="Proteomes" id="UP000282892"/>
    </source>
</evidence>
<gene>
    <name evidence="2" type="ORF">CHR53_26940</name>
</gene>
<protein>
    <submittedName>
        <fullName evidence="2">Uncharacterized protein</fullName>
    </submittedName>
</protein>
<keyword evidence="1" id="KW-0472">Membrane</keyword>
<keyword evidence="3" id="KW-1185">Reference proteome</keyword>
<keyword evidence="1" id="KW-1133">Transmembrane helix</keyword>
<organism evidence="2 3">
    <name type="scientific">Neobacillus mesonae</name>
    <dbReference type="NCBI Taxonomy" id="1193713"/>
    <lineage>
        <taxon>Bacteria</taxon>
        <taxon>Bacillati</taxon>
        <taxon>Bacillota</taxon>
        <taxon>Bacilli</taxon>
        <taxon>Bacillales</taxon>
        <taxon>Bacillaceae</taxon>
        <taxon>Neobacillus</taxon>
    </lineage>
</organism>
<dbReference type="STRING" id="1193713.GCA_001636315_02304"/>
<reference evidence="2 3" key="1">
    <citation type="submission" date="2017-07" db="EMBL/GenBank/DDBJ databases">
        <title>The complete genome sequence of Bacillus mesonae strain H20-5, an efficient strain improving plant abiotic stress resistance.</title>
        <authorList>
            <person name="Kim S.Y."/>
            <person name="Song H."/>
            <person name="Sang M.K."/>
            <person name="Weon H.-Y."/>
            <person name="Song J."/>
        </authorList>
    </citation>
    <scope>NUCLEOTIDE SEQUENCE [LARGE SCALE GENOMIC DNA]</scope>
    <source>
        <strain evidence="2 3">H20-5</strain>
    </source>
</reference>
<dbReference type="KEGG" id="nmk:CHR53_26940"/>
<dbReference type="OrthoDB" id="1730091at2"/>
<dbReference type="AlphaFoldDB" id="A0A3Q9R242"/>
<sequence>MWIFAAWQWADWRNWEQYHTTILYKIALALLYDVLTYNYPLWEYSDFFVPTHTINGLAITFIGFTCTVLLFLSNFPSSKVKQIFYFAFWVLLNSAIELFYHLIGLFNYYHGWNFWWSVFFNCIMFPMLILHHRKPLLAYVLSVPIIVFLLLMFDVPLNRMK</sequence>
<feature type="transmembrane region" description="Helical" evidence="1">
    <location>
        <begin position="54"/>
        <end position="72"/>
    </location>
</feature>
<dbReference type="InterPro" id="IPR048147">
    <property type="entry name" value="CBO0543-like"/>
</dbReference>
<feature type="transmembrane region" description="Helical" evidence="1">
    <location>
        <begin position="136"/>
        <end position="153"/>
    </location>
</feature>
<feature type="transmembrane region" description="Helical" evidence="1">
    <location>
        <begin position="112"/>
        <end position="129"/>
    </location>
</feature>
<evidence type="ECO:0000256" key="1">
    <source>
        <dbReference type="SAM" id="Phobius"/>
    </source>
</evidence>
<feature type="transmembrane region" description="Helical" evidence="1">
    <location>
        <begin position="84"/>
        <end position="106"/>
    </location>
</feature>
<dbReference type="RefSeq" id="WP_127489381.1">
    <property type="nucleotide sequence ID" value="NZ_CP022572.1"/>
</dbReference>
<evidence type="ECO:0000313" key="2">
    <source>
        <dbReference type="EMBL" id="AZU64574.1"/>
    </source>
</evidence>
<accession>A0A3Q9R242</accession>
<dbReference type="Proteomes" id="UP000282892">
    <property type="component" value="Chromosome"/>
</dbReference>
<name>A0A3Q9R242_9BACI</name>
<dbReference type="EMBL" id="CP022572">
    <property type="protein sequence ID" value="AZU64574.1"/>
    <property type="molecule type" value="Genomic_DNA"/>
</dbReference>
<feature type="transmembrane region" description="Helical" evidence="1">
    <location>
        <begin position="22"/>
        <end position="42"/>
    </location>
</feature>
<keyword evidence="1" id="KW-0812">Transmembrane</keyword>
<proteinExistence type="predicted"/>
<dbReference type="NCBIfam" id="NF041644">
    <property type="entry name" value="CBO0543_fam"/>
    <property type="match status" value="1"/>
</dbReference>